<dbReference type="InterPro" id="IPR005648">
    <property type="entry name" value="FlgD"/>
</dbReference>
<dbReference type="OrthoDB" id="9785233at2"/>
<dbReference type="EMBL" id="AAMO01000009">
    <property type="protein sequence ID" value="EAQ01992.1"/>
    <property type="molecule type" value="Genomic_DNA"/>
</dbReference>
<comment type="similarity">
    <text evidence="1 5">Belongs to the FlgD family.</text>
</comment>
<evidence type="ECO:0000256" key="1">
    <source>
        <dbReference type="ARBA" id="ARBA00010577"/>
    </source>
</evidence>
<dbReference type="AlphaFoldDB" id="A3U109"/>
<sequence length="221" mass="22711">MVDITGTAAATSGQTLSTVASNKLSADYQSFLKLLTAQLTNQDPLEPMDSSTFVSQLAQLSQVEQSIQTNTHLESISGQLANAGLTSDLGLIGREVSVPGDLFDLIGGKGTFEYVLATTANEVRAIIRDSAGNSVAQIEGLKTGAETLHSVDWNGIGSEGTPVADGIYTAEIIATGPEGNVLGASAFTRATVERLTLSGGESVLHLSNGNTALSSLVAAVE</sequence>
<dbReference type="Gene3D" id="2.30.30.910">
    <property type="match status" value="1"/>
</dbReference>
<dbReference type="Pfam" id="PF03963">
    <property type="entry name" value="FlgD"/>
    <property type="match status" value="1"/>
</dbReference>
<proteinExistence type="inferred from homology"/>
<dbReference type="Gene3D" id="2.60.40.4070">
    <property type="match status" value="1"/>
</dbReference>
<evidence type="ECO:0000259" key="6">
    <source>
        <dbReference type="Pfam" id="PF13860"/>
    </source>
</evidence>
<name>A3U109_PSEBH</name>
<dbReference type="GO" id="GO:0044781">
    <property type="term" value="P:bacterial-type flagellum organization"/>
    <property type="evidence" value="ECO:0007669"/>
    <property type="project" value="UniProtKB-UniRule"/>
</dbReference>
<evidence type="ECO:0000256" key="4">
    <source>
        <dbReference type="ARBA" id="ARBA00024746"/>
    </source>
</evidence>
<organism evidence="7 8">
    <name type="scientific">Pseudooceanicola batsensis (strain ATCC BAA-863 / DSM 15984 / KCTC 12145 / HTCC2597)</name>
    <name type="common">Oceanicola batsensis</name>
    <dbReference type="NCBI Taxonomy" id="252305"/>
    <lineage>
        <taxon>Bacteria</taxon>
        <taxon>Pseudomonadati</taxon>
        <taxon>Pseudomonadota</taxon>
        <taxon>Alphaproteobacteria</taxon>
        <taxon>Rhodobacterales</taxon>
        <taxon>Paracoccaceae</taxon>
        <taxon>Pseudooceanicola</taxon>
    </lineage>
</organism>
<feature type="domain" description="FlgD/Vpr Ig-like" evidence="6">
    <location>
        <begin position="108"/>
        <end position="175"/>
    </location>
</feature>
<dbReference type="STRING" id="252305.OB2597_20246"/>
<comment type="function">
    <text evidence="4 5">Required for flagellar hook formation. May act as a scaffolding protein.</text>
</comment>
<dbReference type="HOGENOM" id="CLU_047535_0_0_5"/>
<comment type="caution">
    <text evidence="7">The sequence shown here is derived from an EMBL/GenBank/DDBJ whole genome shotgun (WGS) entry which is preliminary data.</text>
</comment>
<accession>A3U109</accession>
<evidence type="ECO:0000256" key="2">
    <source>
        <dbReference type="ARBA" id="ARBA00016013"/>
    </source>
</evidence>
<evidence type="ECO:0000313" key="7">
    <source>
        <dbReference type="EMBL" id="EAQ01992.1"/>
    </source>
</evidence>
<reference evidence="7 8" key="1">
    <citation type="journal article" date="2010" name="J. Bacteriol.">
        <title>Genome sequences of Oceanicola granulosus HTCC2516(T) and Oceanicola batsensis HTCC2597(TDelta).</title>
        <authorList>
            <person name="Thrash J.C."/>
            <person name="Cho J.C."/>
            <person name="Vergin K.L."/>
            <person name="Giovannoni S.J."/>
        </authorList>
    </citation>
    <scope>NUCLEOTIDE SEQUENCE [LARGE SCALE GENOMIC DNA]</scope>
    <source>
        <strain evidence="8">ATCC BAA-863 / DSM 15984 / KCTC 12145 / HTCC2597</strain>
    </source>
</reference>
<protein>
    <recommendedName>
        <fullName evidence="2 5">Basal-body rod modification protein FlgD</fullName>
    </recommendedName>
</protein>
<keyword evidence="8" id="KW-1185">Reference proteome</keyword>
<dbReference type="Proteomes" id="UP000004318">
    <property type="component" value="Unassembled WGS sequence"/>
</dbReference>
<keyword evidence="3 5" id="KW-1005">Bacterial flagellum biogenesis</keyword>
<evidence type="ECO:0000256" key="3">
    <source>
        <dbReference type="ARBA" id="ARBA00022795"/>
    </source>
</evidence>
<dbReference type="InterPro" id="IPR025965">
    <property type="entry name" value="FlgD/Vpr_Ig-like"/>
</dbReference>
<gene>
    <name evidence="7" type="ORF">OB2597_20246</name>
</gene>
<evidence type="ECO:0000256" key="5">
    <source>
        <dbReference type="RuleBase" id="RU362076"/>
    </source>
</evidence>
<dbReference type="Pfam" id="PF13860">
    <property type="entry name" value="FlgD_ig"/>
    <property type="match status" value="1"/>
</dbReference>
<dbReference type="RefSeq" id="WP_009803992.1">
    <property type="nucleotide sequence ID" value="NZ_AAMO01000009.1"/>
</dbReference>
<evidence type="ECO:0000313" key="8">
    <source>
        <dbReference type="Proteomes" id="UP000004318"/>
    </source>
</evidence>